<dbReference type="SUPFAM" id="SSF57667">
    <property type="entry name" value="beta-beta-alpha zinc fingers"/>
    <property type="match status" value="2"/>
</dbReference>
<dbReference type="SMART" id="SM00355">
    <property type="entry name" value="ZnF_C2H2"/>
    <property type="match status" value="3"/>
</dbReference>
<evidence type="ECO:0000256" key="6">
    <source>
        <dbReference type="ARBA" id="ARBA00023242"/>
    </source>
</evidence>
<dbReference type="GO" id="GO:0005634">
    <property type="term" value="C:nucleus"/>
    <property type="evidence" value="ECO:0007669"/>
    <property type="project" value="UniProtKB-SubCell"/>
</dbReference>
<evidence type="ECO:0000256" key="1">
    <source>
        <dbReference type="ARBA" id="ARBA00004123"/>
    </source>
</evidence>
<proteinExistence type="predicted"/>
<evidence type="ECO:0000313" key="9">
    <source>
        <dbReference type="EnsemblMetazoa" id="XP_014248119.1"/>
    </source>
</evidence>
<dbReference type="GO" id="GO:0000981">
    <property type="term" value="F:DNA-binding transcription factor activity, RNA polymerase II-specific"/>
    <property type="evidence" value="ECO:0007669"/>
    <property type="project" value="TreeGrafter"/>
</dbReference>
<dbReference type="EnsemblMetazoa" id="XM_014392633.2">
    <property type="protein sequence ID" value="XP_014248119.1"/>
    <property type="gene ID" value="LOC106665848"/>
</dbReference>
<dbReference type="AlphaFoldDB" id="A0A8I6TGD3"/>
<dbReference type="InterPro" id="IPR036236">
    <property type="entry name" value="Znf_C2H2_sf"/>
</dbReference>
<dbReference type="FunFam" id="3.30.160.60:FF:000018">
    <property type="entry name" value="Krueppel-like factor 15"/>
    <property type="match status" value="1"/>
</dbReference>
<keyword evidence="5" id="KW-0862">Zinc</keyword>
<dbReference type="OMA" id="IMRAHKD"/>
<dbReference type="OrthoDB" id="4748970at2759"/>
<organism evidence="9 10">
    <name type="scientific">Cimex lectularius</name>
    <name type="common">Bed bug</name>
    <name type="synonym">Acanthia lectularia</name>
    <dbReference type="NCBI Taxonomy" id="79782"/>
    <lineage>
        <taxon>Eukaryota</taxon>
        <taxon>Metazoa</taxon>
        <taxon>Ecdysozoa</taxon>
        <taxon>Arthropoda</taxon>
        <taxon>Hexapoda</taxon>
        <taxon>Insecta</taxon>
        <taxon>Pterygota</taxon>
        <taxon>Neoptera</taxon>
        <taxon>Paraneoptera</taxon>
        <taxon>Hemiptera</taxon>
        <taxon>Heteroptera</taxon>
        <taxon>Panheteroptera</taxon>
        <taxon>Cimicomorpha</taxon>
        <taxon>Cimicidae</taxon>
        <taxon>Cimex</taxon>
    </lineage>
</organism>
<keyword evidence="2" id="KW-0479">Metal-binding</keyword>
<evidence type="ECO:0000256" key="5">
    <source>
        <dbReference type="ARBA" id="ARBA00022833"/>
    </source>
</evidence>
<dbReference type="FunFam" id="3.30.160.60:FF:000624">
    <property type="entry name" value="zinc finger protein 697"/>
    <property type="match status" value="1"/>
</dbReference>
<dbReference type="Proteomes" id="UP000494040">
    <property type="component" value="Unassembled WGS sequence"/>
</dbReference>
<evidence type="ECO:0000256" key="4">
    <source>
        <dbReference type="ARBA" id="ARBA00022771"/>
    </source>
</evidence>
<sequence length="303" mass="34356">MAKVVDLDAVSSLLELHALGMKRTYQEMRNIQLPTPQPSDSESEELDCPEGKRIKTDFEKHDLAMNFLNSTPPRTPSPPQVTSVPVSVIMKVNKDGSCCADPYGGSLKKEEPKRRFVSSQNILKVIKYKMNNKKDELESQCKEVIKEEKKTSKPKEIAIAPKPQTTVVLTGGRLIPIRPSDLVIVAPPPMPAEPADPRRRIFQCEHEGCGKNYFKSSHLKAHTRSHTGEKPFICPWKNCERRFSRSDELSRHRRTHTGEKKFACTFCDQRFMRSDHLAKHVKTHNKTTFKTPSVPLSVVLTSL</sequence>
<evidence type="ECO:0000313" key="10">
    <source>
        <dbReference type="Proteomes" id="UP000494040"/>
    </source>
</evidence>
<dbReference type="KEGG" id="clec:106665848"/>
<gene>
    <name evidence="9" type="primary">106665848</name>
</gene>
<reference evidence="9" key="1">
    <citation type="submission" date="2022-01" db="UniProtKB">
        <authorList>
            <consortium name="EnsemblMetazoa"/>
        </authorList>
    </citation>
    <scope>IDENTIFICATION</scope>
</reference>
<keyword evidence="10" id="KW-1185">Reference proteome</keyword>
<feature type="domain" description="C2H2-type" evidence="8">
    <location>
        <begin position="202"/>
        <end position="231"/>
    </location>
</feature>
<comment type="subcellular location">
    <subcellularLocation>
        <location evidence="1">Nucleus</location>
    </subcellularLocation>
</comment>
<dbReference type="PROSITE" id="PS50157">
    <property type="entry name" value="ZINC_FINGER_C2H2_2"/>
    <property type="match status" value="3"/>
</dbReference>
<dbReference type="Gene3D" id="3.30.160.60">
    <property type="entry name" value="Classic Zinc Finger"/>
    <property type="match status" value="3"/>
</dbReference>
<name>A0A8I6TGD3_CIMLE</name>
<keyword evidence="6" id="KW-0539">Nucleus</keyword>
<dbReference type="PROSITE" id="PS00028">
    <property type="entry name" value="ZINC_FINGER_C2H2_1"/>
    <property type="match status" value="3"/>
</dbReference>
<evidence type="ECO:0000256" key="3">
    <source>
        <dbReference type="ARBA" id="ARBA00022737"/>
    </source>
</evidence>
<dbReference type="GO" id="GO:0000978">
    <property type="term" value="F:RNA polymerase II cis-regulatory region sequence-specific DNA binding"/>
    <property type="evidence" value="ECO:0007669"/>
    <property type="project" value="TreeGrafter"/>
</dbReference>
<dbReference type="PANTHER" id="PTHR23235:SF120">
    <property type="entry name" value="KRUPPEL-LIKE FACTOR 15"/>
    <property type="match status" value="1"/>
</dbReference>
<accession>A0A8I6TGD3</accession>
<dbReference type="FunFam" id="3.30.160.60:FF:000125">
    <property type="entry name" value="Putative zinc finger protein 143"/>
    <property type="match status" value="1"/>
</dbReference>
<keyword evidence="3" id="KW-0677">Repeat</keyword>
<dbReference type="PANTHER" id="PTHR23235">
    <property type="entry name" value="KRUEPPEL-LIKE TRANSCRIPTION FACTOR"/>
    <property type="match status" value="1"/>
</dbReference>
<dbReference type="GO" id="GO:0008270">
    <property type="term" value="F:zinc ion binding"/>
    <property type="evidence" value="ECO:0007669"/>
    <property type="project" value="UniProtKB-KW"/>
</dbReference>
<feature type="domain" description="C2H2-type" evidence="8">
    <location>
        <begin position="232"/>
        <end position="261"/>
    </location>
</feature>
<evidence type="ECO:0000256" key="2">
    <source>
        <dbReference type="ARBA" id="ARBA00022723"/>
    </source>
</evidence>
<dbReference type="InterPro" id="IPR013087">
    <property type="entry name" value="Znf_C2H2_type"/>
</dbReference>
<evidence type="ECO:0000256" key="7">
    <source>
        <dbReference type="PROSITE-ProRule" id="PRU00042"/>
    </source>
</evidence>
<protein>
    <recommendedName>
        <fullName evidence="8">C2H2-type domain-containing protein</fullName>
    </recommendedName>
</protein>
<evidence type="ECO:0000259" key="8">
    <source>
        <dbReference type="PROSITE" id="PS50157"/>
    </source>
</evidence>
<dbReference type="Pfam" id="PF00096">
    <property type="entry name" value="zf-C2H2"/>
    <property type="match status" value="3"/>
</dbReference>
<feature type="domain" description="C2H2-type" evidence="8">
    <location>
        <begin position="262"/>
        <end position="289"/>
    </location>
</feature>
<keyword evidence="4 7" id="KW-0863">Zinc-finger</keyword>